<dbReference type="InterPro" id="IPR050317">
    <property type="entry name" value="Plant_Fungal_Acyltransferase"/>
</dbReference>
<name>A0A0A1UWG3_9HYPO</name>
<accession>A0A0A1UWG3</accession>
<dbReference type="HOGENOM" id="CLU_026450_0_0_1"/>
<evidence type="ECO:0000256" key="1">
    <source>
        <dbReference type="ARBA" id="ARBA00022679"/>
    </source>
</evidence>
<dbReference type="GO" id="GO:0044550">
    <property type="term" value="P:secondary metabolite biosynthetic process"/>
    <property type="evidence" value="ECO:0007669"/>
    <property type="project" value="TreeGrafter"/>
</dbReference>
<dbReference type="eggNOG" id="ENOG502T1DZ">
    <property type="taxonomic scope" value="Eukaryota"/>
</dbReference>
<gene>
    <name evidence="3" type="ORF">X797_005218</name>
</gene>
<feature type="domain" description="Trichothecene 3-O-acetyltransferase-like N-terminal" evidence="2">
    <location>
        <begin position="37"/>
        <end position="186"/>
    </location>
</feature>
<organism evidence="3 4">
    <name type="scientific">Metarhizium robertsii</name>
    <dbReference type="NCBI Taxonomy" id="568076"/>
    <lineage>
        <taxon>Eukaryota</taxon>
        <taxon>Fungi</taxon>
        <taxon>Dikarya</taxon>
        <taxon>Ascomycota</taxon>
        <taxon>Pezizomycotina</taxon>
        <taxon>Sordariomycetes</taxon>
        <taxon>Hypocreomycetidae</taxon>
        <taxon>Hypocreales</taxon>
        <taxon>Clavicipitaceae</taxon>
        <taxon>Metarhizium</taxon>
    </lineage>
</organism>
<comment type="caution">
    <text evidence="3">The sequence shown here is derived from an EMBL/GenBank/DDBJ whole genome shotgun (WGS) entry which is preliminary data.</text>
</comment>
<reference evidence="3 4" key="1">
    <citation type="submission" date="2014-02" db="EMBL/GenBank/DDBJ databases">
        <title>The genome sequence of the entomopathogenic fungus Metarhizium robertsii ARSEF 2575.</title>
        <authorList>
            <person name="Giuliano Garisto Donzelli B."/>
            <person name="Roe B.A."/>
            <person name="Macmil S.L."/>
            <person name="Krasnoff S.B."/>
            <person name="Gibson D.M."/>
        </authorList>
    </citation>
    <scope>NUCLEOTIDE SEQUENCE [LARGE SCALE GENOMIC DNA]</scope>
    <source>
        <strain evidence="3 4">ARSEF 2575</strain>
    </source>
</reference>
<proteinExistence type="predicted"/>
<dbReference type="InterPro" id="IPR054710">
    <property type="entry name" value="Tri101-like_N"/>
</dbReference>
<dbReference type="PANTHER" id="PTHR31642">
    <property type="entry name" value="TRICHOTHECENE 3-O-ACETYLTRANSFERASE"/>
    <property type="match status" value="1"/>
</dbReference>
<protein>
    <submittedName>
        <fullName evidence="3">Transferase family protein</fullName>
    </submittedName>
</protein>
<evidence type="ECO:0000313" key="3">
    <source>
        <dbReference type="EMBL" id="EXV01701.1"/>
    </source>
</evidence>
<dbReference type="EMBL" id="JELW01000007">
    <property type="protein sequence ID" value="EXV01701.1"/>
    <property type="molecule type" value="Genomic_DNA"/>
</dbReference>
<dbReference type="PANTHER" id="PTHR31642:SF310">
    <property type="entry name" value="FATTY ALCOHOL:CAFFEOYL-COA ACYLTRANSFERASE"/>
    <property type="match status" value="1"/>
</dbReference>
<dbReference type="Gene3D" id="3.30.559.10">
    <property type="entry name" value="Chloramphenicol acetyltransferase-like domain"/>
    <property type="match status" value="2"/>
</dbReference>
<dbReference type="Proteomes" id="UP000030151">
    <property type="component" value="Unassembled WGS sequence"/>
</dbReference>
<dbReference type="AlphaFoldDB" id="A0A0A1UWG3"/>
<evidence type="ECO:0000313" key="4">
    <source>
        <dbReference type="Proteomes" id="UP000030151"/>
    </source>
</evidence>
<evidence type="ECO:0000259" key="2">
    <source>
        <dbReference type="Pfam" id="PF22664"/>
    </source>
</evidence>
<dbReference type="InterPro" id="IPR023213">
    <property type="entry name" value="CAT-like_dom_sf"/>
</dbReference>
<dbReference type="GO" id="GO:0016747">
    <property type="term" value="F:acyltransferase activity, transferring groups other than amino-acyl groups"/>
    <property type="evidence" value="ECO:0007669"/>
    <property type="project" value="TreeGrafter"/>
</dbReference>
<keyword evidence="1 3" id="KW-0808">Transferase</keyword>
<sequence>MPGTIDLRATIPAAKMVSNPGNLRLLGTWNQVAMRAYVRQVFCFPIDERLDGFDKLRTHIQNRLKLACNHFPHFAGKIYLGRTKGTVHLSTTKNDKVSFKFFDNRQCEESLFSWSYPELKAQGFPCKAFVGPCFDLPYDLTENGPGVPVTEVHARIIRGGGLLLCFYFHHSITDGIGMHSFISIFAAFTRRDETAAQNGIEDGVRAGVKSVAEYAVKNGVENGQANKFEYPANIDVDIPESETTALLESSFEDLMKDCPEYTLLPQPTGPTAPCTRRERVPSLADVPKTGRIFKFSEEKIRALHAVAQNWSGSHVRTFACLAGVVWSFCTAARLAGHQPREPSAPNPTNLNKDSLTDKTHLLVPASWKKCAYQGRLLGYASNAVCMPRICANMDDHVVISSQQSCTKASPASAATADELLGKLICSIDSAITAIDKGFVDKRTAMFRAAPDPRFVGINLDPQEPSDFIFNSWRHLGADVVFWFPGLKPEGKSSSGGRTADAVRRAQPQWNMGAGLVLPGKLHSDYEILVTLDKASMMRLLANEEWKKWVSNDNTIE</sequence>
<dbReference type="Pfam" id="PF22664">
    <property type="entry name" value="TRI-like_N"/>
    <property type="match status" value="1"/>
</dbReference>
<dbReference type="OrthoDB" id="3548654at2759"/>